<reference evidence="4" key="1">
    <citation type="journal article" date="2015" name="Nature">
        <title>Complex archaea that bridge the gap between prokaryotes and eukaryotes.</title>
        <authorList>
            <person name="Spang A."/>
            <person name="Saw J.H."/>
            <person name="Jorgensen S.L."/>
            <person name="Zaremba-Niedzwiedzka K."/>
            <person name="Martijn J."/>
            <person name="Lind A.E."/>
            <person name="van Eijk R."/>
            <person name="Schleper C."/>
            <person name="Guy L."/>
            <person name="Ettema T.J."/>
        </authorList>
    </citation>
    <scope>NUCLEOTIDE SEQUENCE</scope>
</reference>
<protein>
    <recommendedName>
        <fullName evidence="5">Gfo/Idh/MocA-like oxidoreductase N-terminal domain-containing protein</fullName>
    </recommendedName>
</protein>
<dbReference type="InterPro" id="IPR050463">
    <property type="entry name" value="Gfo/Idh/MocA_oxidrdct_glycsds"/>
</dbReference>
<dbReference type="SUPFAM" id="SSF55347">
    <property type="entry name" value="Glyceraldehyde-3-phosphate dehydrogenase-like, C-terminal domain"/>
    <property type="match status" value="1"/>
</dbReference>
<dbReference type="PANTHER" id="PTHR43818">
    <property type="entry name" value="BCDNA.GH03377"/>
    <property type="match status" value="1"/>
</dbReference>
<feature type="domain" description="GFO/IDH/MocA-like oxidoreductase" evidence="3">
    <location>
        <begin position="134"/>
        <end position="261"/>
    </location>
</feature>
<dbReference type="AlphaFoldDB" id="A0A0F9WEJ5"/>
<gene>
    <name evidence="4" type="ORF">LCGC14_0367940</name>
</gene>
<dbReference type="Pfam" id="PF01408">
    <property type="entry name" value="GFO_IDH_MocA"/>
    <property type="match status" value="1"/>
</dbReference>
<evidence type="ECO:0000259" key="2">
    <source>
        <dbReference type="Pfam" id="PF01408"/>
    </source>
</evidence>
<dbReference type="InterPro" id="IPR000683">
    <property type="entry name" value="Gfo/Idh/MocA-like_OxRdtase_N"/>
</dbReference>
<name>A0A0F9WEJ5_9ZZZZ</name>
<dbReference type="Gene3D" id="3.30.360.10">
    <property type="entry name" value="Dihydrodipicolinate Reductase, domain 2"/>
    <property type="match status" value="1"/>
</dbReference>
<evidence type="ECO:0000313" key="4">
    <source>
        <dbReference type="EMBL" id="KKN76703.1"/>
    </source>
</evidence>
<dbReference type="GO" id="GO:0000166">
    <property type="term" value="F:nucleotide binding"/>
    <property type="evidence" value="ECO:0007669"/>
    <property type="project" value="InterPro"/>
</dbReference>
<evidence type="ECO:0008006" key="5">
    <source>
        <dbReference type="Google" id="ProtNLM"/>
    </source>
</evidence>
<keyword evidence="1" id="KW-0560">Oxidoreductase</keyword>
<organism evidence="4">
    <name type="scientific">marine sediment metagenome</name>
    <dbReference type="NCBI Taxonomy" id="412755"/>
    <lineage>
        <taxon>unclassified sequences</taxon>
        <taxon>metagenomes</taxon>
        <taxon>ecological metagenomes</taxon>
    </lineage>
</organism>
<sequence>MAKHRALIIGPGGAGTAVMDNMEADGRAELVAFVETREERIRELKEKYPDAVIGTDYAKVLAEAKPDIVVDAGPDFLHGPQCVAALEAGCHVLIEKPMATSVEDAQKLLAAEKKSGKIIMVDYTMRYSHPWGTMMRAAKNGDIGDIFYLAGFYIHDMWDWYDEKGQYTTPWRIDRDNPQNILFGGGCHGLDMVLYVMDGIAVKDVFCAGNSLSGSNMPIEDCFLVTMKFENGAVGKIMVSSGCNRGDFGEMFEAYGTEGTLVNGKLLKRTADPVELEQDDEQVQEGHGWNLTVRDFLDVLDGKRDNWMNSTFGARNTSICDAAMKSIASGKVEPVTWF</sequence>
<dbReference type="Gene3D" id="3.40.50.720">
    <property type="entry name" value="NAD(P)-binding Rossmann-like Domain"/>
    <property type="match status" value="1"/>
</dbReference>
<accession>A0A0F9WEJ5</accession>
<feature type="domain" description="Gfo/Idh/MocA-like oxidoreductase N-terminal" evidence="2">
    <location>
        <begin position="5"/>
        <end position="123"/>
    </location>
</feature>
<dbReference type="InterPro" id="IPR036291">
    <property type="entry name" value="NAD(P)-bd_dom_sf"/>
</dbReference>
<proteinExistence type="predicted"/>
<dbReference type="SUPFAM" id="SSF51735">
    <property type="entry name" value="NAD(P)-binding Rossmann-fold domains"/>
    <property type="match status" value="1"/>
</dbReference>
<dbReference type="InterPro" id="IPR055170">
    <property type="entry name" value="GFO_IDH_MocA-like_dom"/>
</dbReference>
<dbReference type="GO" id="GO:0016491">
    <property type="term" value="F:oxidoreductase activity"/>
    <property type="evidence" value="ECO:0007669"/>
    <property type="project" value="UniProtKB-KW"/>
</dbReference>
<dbReference type="EMBL" id="LAZR01000291">
    <property type="protein sequence ID" value="KKN76703.1"/>
    <property type="molecule type" value="Genomic_DNA"/>
</dbReference>
<evidence type="ECO:0000256" key="1">
    <source>
        <dbReference type="ARBA" id="ARBA00023002"/>
    </source>
</evidence>
<evidence type="ECO:0000259" key="3">
    <source>
        <dbReference type="Pfam" id="PF22725"/>
    </source>
</evidence>
<comment type="caution">
    <text evidence="4">The sequence shown here is derived from an EMBL/GenBank/DDBJ whole genome shotgun (WGS) entry which is preliminary data.</text>
</comment>
<dbReference type="Pfam" id="PF22725">
    <property type="entry name" value="GFO_IDH_MocA_C3"/>
    <property type="match status" value="1"/>
</dbReference>
<dbReference type="PANTHER" id="PTHR43818:SF11">
    <property type="entry name" value="BCDNA.GH03377"/>
    <property type="match status" value="1"/>
</dbReference>